<feature type="region of interest" description="Disordered" evidence="1">
    <location>
        <begin position="111"/>
        <end position="132"/>
    </location>
</feature>
<proteinExistence type="predicted"/>
<evidence type="ECO:0000313" key="2">
    <source>
        <dbReference type="Ensembl" id="ENSRFEP00010008944.1"/>
    </source>
</evidence>
<reference evidence="2" key="5">
    <citation type="submission" date="2025-09" db="UniProtKB">
        <authorList>
            <consortium name="Ensembl"/>
        </authorList>
    </citation>
    <scope>IDENTIFICATION</scope>
</reference>
<reference evidence="2 3" key="2">
    <citation type="journal article" date="2018" name="Annu Rev Anim Biosci">
        <title>Bat Biology, Genomes, and the Bat1K Project: To Generate Chromosome-Level Genomes for All Living Bat Species.</title>
        <authorList>
            <person name="Teeling E.C."/>
            <person name="Vernes S.C."/>
            <person name="Davalos L.M."/>
            <person name="Ray D.A."/>
            <person name="Gilbert M.T.P."/>
            <person name="Myers E."/>
        </authorList>
    </citation>
    <scope>NUCLEOTIDE SEQUENCE</scope>
</reference>
<accession>A0A671E6F4</accession>
<sequence length="132" mass="15641">MMKLRIPPGSLPSRPNSHRTFPGNTLHIRHRHGLLLRNPHLPRRQLRLSPALSPCQRSLHILYLSVPTRRTRNLLRLLYILRNMKHRNHPPLRRHSHSIHRLRTSMRPNILLRGNSHHKPSLSHPIRRNNPS</sequence>
<evidence type="ECO:0000256" key="1">
    <source>
        <dbReference type="SAM" id="MobiDB-lite"/>
    </source>
</evidence>
<evidence type="ECO:0000313" key="3">
    <source>
        <dbReference type="Proteomes" id="UP000472240"/>
    </source>
</evidence>
<reference evidence="2 3" key="1">
    <citation type="journal article" date="2015" name="Annu Rev Anim Biosci">
        <title>The Genome 10K Project: a way forward.</title>
        <authorList>
            <person name="Koepfli K.P."/>
            <person name="Paten B."/>
            <person name="O'Brien S.J."/>
            <person name="Koepfli K.P."/>
            <person name="Paten B."/>
            <person name="Antunes A."/>
            <person name="Belov K."/>
            <person name="Bustamante C."/>
            <person name="Castoe T.A."/>
            <person name="Clawson H."/>
            <person name="Crawford A.J."/>
            <person name="Diekhans M."/>
            <person name="Distel D."/>
            <person name="Durbin R."/>
            <person name="Earl D."/>
            <person name="Fujita M.K."/>
            <person name="Gamble T."/>
            <person name="Georges A."/>
            <person name="Gemmell N."/>
            <person name="Gilbert M.T."/>
            <person name="Graves J.M."/>
            <person name="Green R.E."/>
            <person name="Hickey G."/>
            <person name="Jarvis E.D."/>
            <person name="Johnson W."/>
            <person name="Komissarov A."/>
            <person name="Korf I."/>
            <person name="Kuhn R."/>
            <person name="Larkin D.M."/>
            <person name="Lewin H."/>
            <person name="Lopez J.V."/>
            <person name="Ma J."/>
            <person name="Marques-Bonet T."/>
            <person name="Miller W."/>
            <person name="Murphy R."/>
            <person name="Pevzner P."/>
            <person name="Shapiro B."/>
            <person name="Steiner C."/>
            <person name="Tamazian G."/>
            <person name="Venkatesh B."/>
            <person name="Wang J."/>
            <person name="Wayne R."/>
            <person name="Wiley E."/>
            <person name="Yang H."/>
            <person name="Zhang G."/>
            <person name="Haussler D."/>
            <person name="Ryder O."/>
            <person name="O'Brien S.J."/>
        </authorList>
    </citation>
    <scope>NUCLEOTIDE SEQUENCE</scope>
</reference>
<dbReference type="Proteomes" id="UP000472240">
    <property type="component" value="Chromosome 2"/>
</dbReference>
<dbReference type="AlphaFoldDB" id="A0A671E6F4"/>
<name>A0A671E6F4_RHIFE</name>
<feature type="compositionally biased region" description="Basic residues" evidence="1">
    <location>
        <begin position="115"/>
        <end position="132"/>
    </location>
</feature>
<reference evidence="3" key="3">
    <citation type="submission" date="2018-12" db="EMBL/GenBank/DDBJ databases">
        <title>G10K-VGP greater horseshoe bat female genome, primary haplotype.</title>
        <authorList>
            <person name="Teeling E."/>
            <person name="Myers G."/>
            <person name="Vernes S."/>
            <person name="Pippel M."/>
            <person name="Winkler S."/>
            <person name="Fedrigo O."/>
            <person name="Rhie A."/>
            <person name="Koren S."/>
            <person name="Phillippy A."/>
            <person name="Lewin H."/>
            <person name="Damas J."/>
            <person name="Howe K."/>
            <person name="Mountcastle J."/>
            <person name="Jarvis E.D."/>
        </authorList>
    </citation>
    <scope>NUCLEOTIDE SEQUENCE [LARGE SCALE GENOMIC DNA]</scope>
</reference>
<dbReference type="InParanoid" id="A0A671E6F4"/>
<protein>
    <submittedName>
        <fullName evidence="2">Uncharacterized protein</fullName>
    </submittedName>
</protein>
<organism evidence="2 3">
    <name type="scientific">Rhinolophus ferrumequinum</name>
    <name type="common">Greater horseshoe bat</name>
    <dbReference type="NCBI Taxonomy" id="59479"/>
    <lineage>
        <taxon>Eukaryota</taxon>
        <taxon>Metazoa</taxon>
        <taxon>Chordata</taxon>
        <taxon>Craniata</taxon>
        <taxon>Vertebrata</taxon>
        <taxon>Euteleostomi</taxon>
        <taxon>Mammalia</taxon>
        <taxon>Eutheria</taxon>
        <taxon>Laurasiatheria</taxon>
        <taxon>Chiroptera</taxon>
        <taxon>Yinpterochiroptera</taxon>
        <taxon>Rhinolophoidea</taxon>
        <taxon>Rhinolophidae</taxon>
        <taxon>Rhinolophinae</taxon>
        <taxon>Rhinolophus</taxon>
    </lineage>
</organism>
<reference evidence="2" key="4">
    <citation type="submission" date="2025-08" db="UniProtKB">
        <authorList>
            <consortium name="Ensembl"/>
        </authorList>
    </citation>
    <scope>IDENTIFICATION</scope>
</reference>
<keyword evidence="3" id="KW-1185">Reference proteome</keyword>
<dbReference type="Ensembl" id="ENSRFET00010009812.1">
    <property type="protein sequence ID" value="ENSRFEP00010008944.1"/>
    <property type="gene ID" value="ENSRFEG00010006112.1"/>
</dbReference>
<dbReference type="OMA" id="RGNSHHK"/>
<dbReference type="GeneTree" id="ENSGT01150000287026"/>